<feature type="compositionally biased region" description="Pro residues" evidence="1">
    <location>
        <begin position="12"/>
        <end position="22"/>
    </location>
</feature>
<dbReference type="Gene3D" id="2.60.40.790">
    <property type="match status" value="1"/>
</dbReference>
<comment type="caution">
    <text evidence="3">The sequence shown here is derived from an EMBL/GenBank/DDBJ whole genome shotgun (WGS) entry which is preliminary data.</text>
</comment>
<feature type="domain" description="CS" evidence="2">
    <location>
        <begin position="346"/>
        <end position="443"/>
    </location>
</feature>
<keyword evidence="4" id="KW-1185">Reference proteome</keyword>
<dbReference type="EMBL" id="JWZX01003367">
    <property type="protein sequence ID" value="KOO21380.1"/>
    <property type="molecule type" value="Genomic_DNA"/>
</dbReference>
<proteinExistence type="predicted"/>
<feature type="compositionally biased region" description="Basic and acidic residues" evidence="1">
    <location>
        <begin position="183"/>
        <end position="194"/>
    </location>
</feature>
<dbReference type="Pfam" id="PF04969">
    <property type="entry name" value="CS"/>
    <property type="match status" value="1"/>
</dbReference>
<dbReference type="InterPro" id="IPR007052">
    <property type="entry name" value="CS_dom"/>
</dbReference>
<feature type="compositionally biased region" description="Low complexity" evidence="1">
    <location>
        <begin position="1"/>
        <end position="11"/>
    </location>
</feature>
<dbReference type="AlphaFoldDB" id="A0A0M0J4F3"/>
<accession>A0A0M0J4F3</accession>
<dbReference type="InterPro" id="IPR008978">
    <property type="entry name" value="HSP20-like_chaperone"/>
</dbReference>
<name>A0A0M0J4F3_9EUKA</name>
<organism evidence="3 4">
    <name type="scientific">Chrysochromulina tobinii</name>
    <dbReference type="NCBI Taxonomy" id="1460289"/>
    <lineage>
        <taxon>Eukaryota</taxon>
        <taxon>Haptista</taxon>
        <taxon>Haptophyta</taxon>
        <taxon>Prymnesiophyceae</taxon>
        <taxon>Prymnesiales</taxon>
        <taxon>Chrysochromulinaceae</taxon>
        <taxon>Chrysochromulina</taxon>
    </lineage>
</organism>
<reference evidence="4" key="1">
    <citation type="journal article" date="2015" name="PLoS Genet.">
        <title>Genome Sequence and Transcriptome Analyses of Chrysochromulina tobin: Metabolic Tools for Enhanced Algal Fitness in the Prominent Order Prymnesiales (Haptophyceae).</title>
        <authorList>
            <person name="Hovde B.T."/>
            <person name="Deodato C.R."/>
            <person name="Hunsperger H.M."/>
            <person name="Ryken S.A."/>
            <person name="Yost W."/>
            <person name="Jha R.K."/>
            <person name="Patterson J."/>
            <person name="Monnat R.J. Jr."/>
            <person name="Barlow S.B."/>
            <person name="Starkenburg S.R."/>
            <person name="Cattolico R.A."/>
        </authorList>
    </citation>
    <scope>NUCLEOTIDE SEQUENCE</scope>
    <source>
        <strain evidence="4">CCMP291</strain>
    </source>
</reference>
<dbReference type="CDD" id="cd06467">
    <property type="entry name" value="p23_NUDC_like"/>
    <property type="match status" value="1"/>
</dbReference>
<dbReference type="Proteomes" id="UP000037460">
    <property type="component" value="Unassembled WGS sequence"/>
</dbReference>
<sequence>MPKGAPAARSAPVPPPPPPAPSKPTTTATAACATPAKKASIDYSKFNDSALDDIDDDERIVDITDAPPAPPLATASGSAADMRPIVGAGAAAKLAASKSAAAATRAEMLQSMGGHRMFTFVRLPADCSLPIEEQTGFDLLDGDVLPQLLAPLFKSEVSLDPEVVARESAARFKEMKSIADAHSKTAEEGAKEGSDADGASAKYDPTGGFGTPSASELDRQAKGGICEAWPLANPSDQTDWMAVKLYIDEVGALRRRGRNPRAEALCAAVGQADVAIHGDAYVGRIEYFGKWHTEERNIDFRIDELSHNSPWVAQALKVKEARGDAAAQAAANGPNKKALAFASGADEQGRYTWSQTQEDVEVRVLVGIPLGPASHLKKRLKVSYGRGESLKVAVDGAAVLEIEKLFDRVAPDQCSWSLDEGKGSTALVVTLEKVDPRPWVGLELPTLKLAP</sequence>
<gene>
    <name evidence="3" type="ORF">Ctob_004524</name>
</gene>
<dbReference type="OrthoDB" id="496827at2759"/>
<protein>
    <recommendedName>
        <fullName evidence="2">CS domain-containing protein</fullName>
    </recommendedName>
</protein>
<dbReference type="SUPFAM" id="SSF49764">
    <property type="entry name" value="HSP20-like chaperones"/>
    <property type="match status" value="1"/>
</dbReference>
<evidence type="ECO:0000313" key="4">
    <source>
        <dbReference type="Proteomes" id="UP000037460"/>
    </source>
</evidence>
<evidence type="ECO:0000313" key="3">
    <source>
        <dbReference type="EMBL" id="KOO21380.1"/>
    </source>
</evidence>
<feature type="region of interest" description="Disordered" evidence="1">
    <location>
        <begin position="183"/>
        <end position="216"/>
    </location>
</feature>
<feature type="region of interest" description="Disordered" evidence="1">
    <location>
        <begin position="1"/>
        <end position="35"/>
    </location>
</feature>
<evidence type="ECO:0000259" key="2">
    <source>
        <dbReference type="PROSITE" id="PS51203"/>
    </source>
</evidence>
<feature type="compositionally biased region" description="Low complexity" evidence="1">
    <location>
        <begin position="23"/>
        <end position="35"/>
    </location>
</feature>
<dbReference type="PROSITE" id="PS51203">
    <property type="entry name" value="CS"/>
    <property type="match status" value="1"/>
</dbReference>
<evidence type="ECO:0000256" key="1">
    <source>
        <dbReference type="SAM" id="MobiDB-lite"/>
    </source>
</evidence>